<dbReference type="Proteomes" id="UP000176568">
    <property type="component" value="Unassembled WGS sequence"/>
</dbReference>
<proteinExistence type="predicted"/>
<evidence type="ECO:0000313" key="2">
    <source>
        <dbReference type="Proteomes" id="UP000176568"/>
    </source>
</evidence>
<dbReference type="STRING" id="1797247.A2419_01105"/>
<dbReference type="InterPro" id="IPR038371">
    <property type="entry name" value="Cu_polyphenol_OxRdtase_sf"/>
</dbReference>
<dbReference type="AlphaFoldDB" id="A0A1F4Y4W7"/>
<dbReference type="EMBL" id="MEXB01000001">
    <property type="protein sequence ID" value="OGC88944.1"/>
    <property type="molecule type" value="Genomic_DNA"/>
</dbReference>
<name>A0A1F4Y4W7_9BACT</name>
<evidence type="ECO:0000313" key="1">
    <source>
        <dbReference type="EMBL" id="OGC88944.1"/>
    </source>
</evidence>
<comment type="caution">
    <text evidence="1">The sequence shown here is derived from an EMBL/GenBank/DDBJ whole genome shotgun (WGS) entry which is preliminary data.</text>
</comment>
<protein>
    <submittedName>
        <fullName evidence="1">Uncharacterized protein</fullName>
    </submittedName>
</protein>
<sequence>MDTSINHSTFIAYEGNGQGVDFTVQLLASGDWSLAGFYGEEGLNKKADLAQALFVSLFSMGAKRVYAPTPVEFNGKVITPKAFTTSMTLNGLGGSVQMLRNEEYPADGTLLRNIGDAGAFSGGGCPMIVATYKKHMVFAHAGRDCLLDRVRIDSFDKQEGRRYGSVVTSTMEALKEESFESDFDPRKVHAWVYGSIRAEDFTHALDDVKYGAYNGKMYDYVRERFGPECVAVRDNLMQMDLPILIQRQFMKLGVPEERVSLTHAYLPEHFPTTRSDSKTRYLAVALRTS</sequence>
<gene>
    <name evidence="1" type="ORF">A2419_01105</name>
</gene>
<organism evidence="1 2">
    <name type="scientific">Candidatus Adlerbacteria bacterium RIFOXYC1_FULL_48_26</name>
    <dbReference type="NCBI Taxonomy" id="1797247"/>
    <lineage>
        <taxon>Bacteria</taxon>
        <taxon>Candidatus Adleribacteriota</taxon>
    </lineage>
</organism>
<accession>A0A1F4Y4W7</accession>
<dbReference type="Gene3D" id="3.60.140.10">
    <property type="entry name" value="CNF1/YfiH-like putative cysteine hydrolases"/>
    <property type="match status" value="1"/>
</dbReference>
<reference evidence="1 2" key="1">
    <citation type="journal article" date="2016" name="Nat. Commun.">
        <title>Thousands of microbial genomes shed light on interconnected biogeochemical processes in an aquifer system.</title>
        <authorList>
            <person name="Anantharaman K."/>
            <person name="Brown C.T."/>
            <person name="Hug L.A."/>
            <person name="Sharon I."/>
            <person name="Castelle C.J."/>
            <person name="Probst A.J."/>
            <person name="Thomas B.C."/>
            <person name="Singh A."/>
            <person name="Wilkins M.J."/>
            <person name="Karaoz U."/>
            <person name="Brodie E.L."/>
            <person name="Williams K.H."/>
            <person name="Hubbard S.S."/>
            <person name="Banfield J.F."/>
        </authorList>
    </citation>
    <scope>NUCLEOTIDE SEQUENCE [LARGE SCALE GENOMIC DNA]</scope>
</reference>